<dbReference type="InterPro" id="IPR051452">
    <property type="entry name" value="Diverse_Oxidoreductases"/>
</dbReference>
<keyword evidence="3" id="KW-0560">Oxidoreductase</keyword>
<dbReference type="InterPro" id="IPR012675">
    <property type="entry name" value="Beta-grasp_dom_sf"/>
</dbReference>
<sequence>MIEFELNGKKVKSERPASHRLLDVLREEFRLTGVKCGCGEGECGACSVFMNGELVNSCILSMGRIRGQSIITIEGFRETKRFAVLQDAYDKTGAVQCGFCTPGMIMASEALLSRVPDPQEEEIRDALSGNLCRCTGYNMIVDAVLLAAKEGKGIW</sequence>
<name>A0A1M6C5Q9_9FIRM</name>
<dbReference type="InterPro" id="IPR006058">
    <property type="entry name" value="2Fe2S_fd_BS"/>
</dbReference>
<dbReference type="RefSeq" id="WP_073992772.1">
    <property type="nucleotide sequence ID" value="NZ_FQYT01000004.1"/>
</dbReference>
<dbReference type="PROSITE" id="PS51085">
    <property type="entry name" value="2FE2S_FER_2"/>
    <property type="match status" value="1"/>
</dbReference>
<dbReference type="AlphaFoldDB" id="A0A1M6C5Q9"/>
<dbReference type="STRING" id="1122934.SAMN02745691_00480"/>
<dbReference type="EMBL" id="FQYT01000004">
    <property type="protein sequence ID" value="SHI56360.1"/>
    <property type="molecule type" value="Genomic_DNA"/>
</dbReference>
<organism evidence="7 8">
    <name type="scientific">Parasporobacterium paucivorans DSM 15970</name>
    <dbReference type="NCBI Taxonomy" id="1122934"/>
    <lineage>
        <taxon>Bacteria</taxon>
        <taxon>Bacillati</taxon>
        <taxon>Bacillota</taxon>
        <taxon>Clostridia</taxon>
        <taxon>Lachnospirales</taxon>
        <taxon>Lachnospiraceae</taxon>
        <taxon>Parasporobacterium</taxon>
    </lineage>
</organism>
<proteinExistence type="predicted"/>
<dbReference type="SUPFAM" id="SSF47741">
    <property type="entry name" value="CO dehydrogenase ISP C-domain like"/>
    <property type="match status" value="1"/>
</dbReference>
<dbReference type="Gene3D" id="3.10.20.30">
    <property type="match status" value="1"/>
</dbReference>
<dbReference type="PANTHER" id="PTHR44379">
    <property type="entry name" value="OXIDOREDUCTASE WITH IRON-SULFUR SUBUNIT"/>
    <property type="match status" value="1"/>
</dbReference>
<feature type="domain" description="2Fe-2S ferredoxin-type" evidence="6">
    <location>
        <begin position="1"/>
        <end position="76"/>
    </location>
</feature>
<keyword evidence="8" id="KW-1185">Reference proteome</keyword>
<dbReference type="Pfam" id="PF00111">
    <property type="entry name" value="Fer2"/>
    <property type="match status" value="1"/>
</dbReference>
<dbReference type="Gene3D" id="1.10.150.120">
    <property type="entry name" value="[2Fe-2S]-binding domain"/>
    <property type="match status" value="1"/>
</dbReference>
<evidence type="ECO:0000256" key="5">
    <source>
        <dbReference type="ARBA" id="ARBA00023014"/>
    </source>
</evidence>
<dbReference type="PROSITE" id="PS00197">
    <property type="entry name" value="2FE2S_FER_1"/>
    <property type="match status" value="1"/>
</dbReference>
<keyword evidence="4" id="KW-0408">Iron</keyword>
<dbReference type="InterPro" id="IPR002888">
    <property type="entry name" value="2Fe-2S-bd"/>
</dbReference>
<accession>A0A1M6C5Q9</accession>
<dbReference type="OrthoDB" id="9796880at2"/>
<dbReference type="InterPro" id="IPR036010">
    <property type="entry name" value="2Fe-2S_ferredoxin-like_sf"/>
</dbReference>
<dbReference type="GO" id="GO:0051537">
    <property type="term" value="F:2 iron, 2 sulfur cluster binding"/>
    <property type="evidence" value="ECO:0007669"/>
    <property type="project" value="UniProtKB-KW"/>
</dbReference>
<evidence type="ECO:0000256" key="3">
    <source>
        <dbReference type="ARBA" id="ARBA00023002"/>
    </source>
</evidence>
<dbReference type="GO" id="GO:0016491">
    <property type="term" value="F:oxidoreductase activity"/>
    <property type="evidence" value="ECO:0007669"/>
    <property type="project" value="UniProtKB-KW"/>
</dbReference>
<evidence type="ECO:0000256" key="1">
    <source>
        <dbReference type="ARBA" id="ARBA00022714"/>
    </source>
</evidence>
<evidence type="ECO:0000259" key="6">
    <source>
        <dbReference type="PROSITE" id="PS51085"/>
    </source>
</evidence>
<gene>
    <name evidence="7" type="ORF">SAMN02745691_00480</name>
</gene>
<evidence type="ECO:0000313" key="8">
    <source>
        <dbReference type="Proteomes" id="UP000184342"/>
    </source>
</evidence>
<keyword evidence="5" id="KW-0411">Iron-sulfur</keyword>
<protein>
    <submittedName>
        <fullName evidence="7">Carbon-monoxide dehydrogenase small subunit</fullName>
    </submittedName>
</protein>
<dbReference type="PANTHER" id="PTHR44379:SF8">
    <property type="entry name" value="XANTHINE DEHYDROGENASE IRON-SULFUR-BINDING SUBUNIT XDHC-RELATED"/>
    <property type="match status" value="1"/>
</dbReference>
<dbReference type="SUPFAM" id="SSF54292">
    <property type="entry name" value="2Fe-2S ferredoxin-like"/>
    <property type="match status" value="1"/>
</dbReference>
<dbReference type="InterPro" id="IPR036884">
    <property type="entry name" value="2Fe-2S-bd_dom_sf"/>
</dbReference>
<keyword evidence="2" id="KW-0479">Metal-binding</keyword>
<dbReference type="InterPro" id="IPR001041">
    <property type="entry name" value="2Fe-2S_ferredoxin-type"/>
</dbReference>
<evidence type="ECO:0000313" key="7">
    <source>
        <dbReference type="EMBL" id="SHI56360.1"/>
    </source>
</evidence>
<dbReference type="Proteomes" id="UP000184342">
    <property type="component" value="Unassembled WGS sequence"/>
</dbReference>
<keyword evidence="1" id="KW-0001">2Fe-2S</keyword>
<evidence type="ECO:0000256" key="2">
    <source>
        <dbReference type="ARBA" id="ARBA00022723"/>
    </source>
</evidence>
<reference evidence="7 8" key="1">
    <citation type="submission" date="2016-11" db="EMBL/GenBank/DDBJ databases">
        <authorList>
            <person name="Jaros S."/>
            <person name="Januszkiewicz K."/>
            <person name="Wedrychowicz H."/>
        </authorList>
    </citation>
    <scope>NUCLEOTIDE SEQUENCE [LARGE SCALE GENOMIC DNA]</scope>
    <source>
        <strain evidence="7 8">DSM 15970</strain>
    </source>
</reference>
<dbReference type="Pfam" id="PF01799">
    <property type="entry name" value="Fer2_2"/>
    <property type="match status" value="1"/>
</dbReference>
<evidence type="ECO:0000256" key="4">
    <source>
        <dbReference type="ARBA" id="ARBA00023004"/>
    </source>
</evidence>
<dbReference type="GO" id="GO:0046872">
    <property type="term" value="F:metal ion binding"/>
    <property type="evidence" value="ECO:0007669"/>
    <property type="project" value="UniProtKB-KW"/>
</dbReference>